<sequence>MRLETLLPLGKVDPGLRAPEVPLDIHSVAAGAALLEEVGYGGLVVEETKDDPFTLLALAATTTERLRLGTAVTIAFPRSPTVMAMQAWTLQKLSRGRFTLGMGTQVRGHIQRRYGVPWSPPGPWMREYVQAVRAVWDCWQNGTPLDVRGEHYTLDLMVPLFDAGPIEHPDIPVHLAAINPNMCAVAGEVADGVRPHPVCTPSYIAEVMLPAVRRGAARSGRPLDDFRVCMKPLVASARTQEELVPKVRDARARIAFYASTPGYRAAFAHLGLGDLADEAKHLSKAQRWEELPVLIDDDVLDLFAVIGTYDEIGARLLDRFRSVVTDVEFSIQVRDDRDRATLTDLARLVQSDDDAPARAAITGRQGAGDAVWRSGR</sequence>
<organism evidence="2 3">
    <name type="scientific">Pseudonocardia oceani</name>
    <dbReference type="NCBI Taxonomy" id="2792013"/>
    <lineage>
        <taxon>Bacteria</taxon>
        <taxon>Bacillati</taxon>
        <taxon>Actinomycetota</taxon>
        <taxon>Actinomycetes</taxon>
        <taxon>Pseudonocardiales</taxon>
        <taxon>Pseudonocardiaceae</taxon>
        <taxon>Pseudonocardia</taxon>
    </lineage>
</organism>
<evidence type="ECO:0000313" key="3">
    <source>
        <dbReference type="Proteomes" id="UP000694300"/>
    </source>
</evidence>
<dbReference type="InterPro" id="IPR011251">
    <property type="entry name" value="Luciferase-like_dom"/>
</dbReference>
<dbReference type="EC" id="1.-.-.-" evidence="2"/>
<feature type="domain" description="Luciferase-like" evidence="1">
    <location>
        <begin position="13"/>
        <end position="324"/>
    </location>
</feature>
<name>A0ABS6UIX0_9PSEU</name>
<reference evidence="2 3" key="1">
    <citation type="submission" date="2020-11" db="EMBL/GenBank/DDBJ databases">
        <title>Pseudonocardia abyssalis sp. nov. and Pseudonocardia oceani sp. nov., description and phylogenomic analysis of two novel actinomycetes isolated from the deep Southern Ocean.</title>
        <authorList>
            <person name="Parra J."/>
        </authorList>
    </citation>
    <scope>NUCLEOTIDE SEQUENCE [LARGE SCALE GENOMIC DNA]</scope>
    <source>
        <strain evidence="3">KRD185</strain>
    </source>
</reference>
<keyword evidence="3" id="KW-1185">Reference proteome</keyword>
<dbReference type="CDD" id="cd01097">
    <property type="entry name" value="Tetrahydromethanopterin_reductase"/>
    <property type="match status" value="1"/>
</dbReference>
<dbReference type="GO" id="GO:0016491">
    <property type="term" value="F:oxidoreductase activity"/>
    <property type="evidence" value="ECO:0007669"/>
    <property type="project" value="UniProtKB-KW"/>
</dbReference>
<proteinExistence type="predicted"/>
<comment type="caution">
    <text evidence="2">The sequence shown here is derived from an EMBL/GenBank/DDBJ whole genome shotgun (WGS) entry which is preliminary data.</text>
</comment>
<keyword evidence="2" id="KW-0560">Oxidoreductase</keyword>
<accession>A0ABS6UIX0</accession>
<dbReference type="NCBIfam" id="TIGR03617">
    <property type="entry name" value="F420_MSMEG_2256"/>
    <property type="match status" value="1"/>
</dbReference>
<dbReference type="InterPro" id="IPR019919">
    <property type="entry name" value="Lucif-like_OxRdtase_MSMEG_2256"/>
</dbReference>
<dbReference type="RefSeq" id="WP_218594631.1">
    <property type="nucleotide sequence ID" value="NZ_JADQDE010000196.1"/>
</dbReference>
<dbReference type="Pfam" id="PF00296">
    <property type="entry name" value="Bac_luciferase"/>
    <property type="match status" value="1"/>
</dbReference>
<dbReference type="InterPro" id="IPR050564">
    <property type="entry name" value="F420-G6PD/mer"/>
</dbReference>
<evidence type="ECO:0000313" key="2">
    <source>
        <dbReference type="EMBL" id="MBW0131789.1"/>
    </source>
</evidence>
<dbReference type="EMBL" id="JADQDF010000001">
    <property type="protein sequence ID" value="MBW0131789.1"/>
    <property type="molecule type" value="Genomic_DNA"/>
</dbReference>
<evidence type="ECO:0000259" key="1">
    <source>
        <dbReference type="Pfam" id="PF00296"/>
    </source>
</evidence>
<gene>
    <name evidence="2" type="ORF">I4I82_29540</name>
</gene>
<dbReference type="PANTHER" id="PTHR43244">
    <property type="match status" value="1"/>
</dbReference>
<protein>
    <submittedName>
        <fullName evidence="2">TIGR03617 family F420-dependent LLM class oxidoreductase</fullName>
        <ecNumber evidence="2">1.-.-.-</ecNumber>
    </submittedName>
</protein>
<dbReference type="Proteomes" id="UP000694300">
    <property type="component" value="Unassembled WGS sequence"/>
</dbReference>
<dbReference type="PANTHER" id="PTHR43244:SF2">
    <property type="entry name" value="CONSERVED HYPOTHETICAL ALANINE AND PROLINE-RICH PROTEIN"/>
    <property type="match status" value="1"/>
</dbReference>